<dbReference type="AlphaFoldDB" id="A0A427Y890"/>
<feature type="compositionally biased region" description="Low complexity" evidence="2">
    <location>
        <begin position="313"/>
        <end position="324"/>
    </location>
</feature>
<evidence type="ECO:0000313" key="4">
    <source>
        <dbReference type="Proteomes" id="UP000279259"/>
    </source>
</evidence>
<evidence type="ECO:0000256" key="2">
    <source>
        <dbReference type="SAM" id="MobiDB-lite"/>
    </source>
</evidence>
<feature type="compositionally biased region" description="Basic residues" evidence="2">
    <location>
        <begin position="334"/>
        <end position="344"/>
    </location>
</feature>
<keyword evidence="4" id="KW-1185">Reference proteome</keyword>
<dbReference type="InterPro" id="IPR005373">
    <property type="entry name" value="PHAF1"/>
</dbReference>
<accession>A0A427Y890</accession>
<protein>
    <submittedName>
        <fullName evidence="3">Uncharacterized protein</fullName>
    </submittedName>
</protein>
<proteinExistence type="inferred from homology"/>
<evidence type="ECO:0000256" key="1">
    <source>
        <dbReference type="ARBA" id="ARBA00024339"/>
    </source>
</evidence>
<dbReference type="Proteomes" id="UP000279259">
    <property type="component" value="Unassembled WGS sequence"/>
</dbReference>
<comment type="caution">
    <text evidence="3">The sequence shown here is derived from an EMBL/GenBank/DDBJ whole genome shotgun (WGS) entry which is preliminary data.</text>
</comment>
<dbReference type="EMBL" id="RSCD01000017">
    <property type="protein sequence ID" value="RSH87309.1"/>
    <property type="molecule type" value="Genomic_DNA"/>
</dbReference>
<dbReference type="InterPro" id="IPR039156">
    <property type="entry name" value="PHAF1/BROMI"/>
</dbReference>
<sequence length="445" mass="46989">MTPTFELCPGKSVGPFQLGETLWAIVDILRSSKTAYPKFELSWDTHSPLLSPVTVHIPHPGLTLFFSHPTQRLSLISIPLPGPGGLSLTYETHVLSGPNVRLDRAKIGRTLGPTYAGGGGALRYPGVEFGLKGEGGREDTVEKVMVLPKEGREVVGDPIRSCVIQPGRGVTLHMPEPYQIIIGQTTGQDLLLDLGPPLRKFWKEDDRMERIWGRADTKLEDGECFWNYFQFGLDFLLSPSGVVLKIVAHSNIPGTPLFQRYARCPWALPTSSTTPLDLASPLSLFRKALPAGTASSGDAPCYLSPSAASAASASASGSGTGSISVGEISTAGKTAKRDKGKKRATSPSGKSASSRASSAQSAQSTGSSIPDQKSPGDGEGRGAEGEGEGENEGKRAPDAMILDRTGEAGMDGVIGLGQSRLLGFKGVIVEEDEGTKGICSVLVYK</sequence>
<feature type="compositionally biased region" description="Low complexity" evidence="2">
    <location>
        <begin position="345"/>
        <end position="368"/>
    </location>
</feature>
<organism evidence="3 4">
    <name type="scientific">Saitozyma podzolica</name>
    <dbReference type="NCBI Taxonomy" id="1890683"/>
    <lineage>
        <taxon>Eukaryota</taxon>
        <taxon>Fungi</taxon>
        <taxon>Dikarya</taxon>
        <taxon>Basidiomycota</taxon>
        <taxon>Agaricomycotina</taxon>
        <taxon>Tremellomycetes</taxon>
        <taxon>Tremellales</taxon>
        <taxon>Trimorphomycetaceae</taxon>
        <taxon>Saitozyma</taxon>
    </lineage>
</organism>
<feature type="region of interest" description="Disordered" evidence="2">
    <location>
        <begin position="313"/>
        <end position="398"/>
    </location>
</feature>
<dbReference type="Pfam" id="PF03676">
    <property type="entry name" value="PHAF1"/>
    <property type="match status" value="2"/>
</dbReference>
<name>A0A427Y890_9TREE</name>
<dbReference type="OrthoDB" id="411211at2759"/>
<evidence type="ECO:0000313" key="3">
    <source>
        <dbReference type="EMBL" id="RSH87309.1"/>
    </source>
</evidence>
<dbReference type="PANTHER" id="PTHR13465">
    <property type="entry name" value="UPF0183 PROTEIN"/>
    <property type="match status" value="1"/>
</dbReference>
<feature type="compositionally biased region" description="Basic and acidic residues" evidence="2">
    <location>
        <begin position="374"/>
        <end position="384"/>
    </location>
</feature>
<dbReference type="PANTHER" id="PTHR13465:SF2">
    <property type="entry name" value="PHAGOSOME ASSEMBLY FACTOR 1"/>
    <property type="match status" value="1"/>
</dbReference>
<reference evidence="3 4" key="1">
    <citation type="submission" date="2018-11" db="EMBL/GenBank/DDBJ databases">
        <title>Genome sequence of Saitozyma podzolica DSM 27192.</title>
        <authorList>
            <person name="Aliyu H."/>
            <person name="Gorte O."/>
            <person name="Ochsenreither K."/>
        </authorList>
    </citation>
    <scope>NUCLEOTIDE SEQUENCE [LARGE SCALE GENOMIC DNA]</scope>
    <source>
        <strain evidence="3 4">DSM 27192</strain>
    </source>
</reference>
<gene>
    <name evidence="3" type="ORF">EHS25_003218</name>
</gene>
<comment type="similarity">
    <text evidence="1">Belongs to the PHAF1 family.</text>
</comment>
<dbReference type="GO" id="GO:0043001">
    <property type="term" value="P:Golgi to plasma membrane protein transport"/>
    <property type="evidence" value="ECO:0007669"/>
    <property type="project" value="TreeGrafter"/>
</dbReference>
<dbReference type="GO" id="GO:0005802">
    <property type="term" value="C:trans-Golgi network"/>
    <property type="evidence" value="ECO:0007669"/>
    <property type="project" value="TreeGrafter"/>
</dbReference>